<dbReference type="SUPFAM" id="SSF110324">
    <property type="entry name" value="Ribosomal L27 protein-like"/>
    <property type="match status" value="1"/>
</dbReference>
<proteinExistence type="inferred from homology"/>
<evidence type="ECO:0000313" key="6">
    <source>
        <dbReference type="Proteomes" id="UP001369086"/>
    </source>
</evidence>
<dbReference type="Gene3D" id="2.40.50.100">
    <property type="match status" value="1"/>
</dbReference>
<organism evidence="5 6">
    <name type="scientific">Huso huso</name>
    <name type="common">Beluga</name>
    <name type="synonym">Acipenser huso</name>
    <dbReference type="NCBI Taxonomy" id="61971"/>
    <lineage>
        <taxon>Eukaryota</taxon>
        <taxon>Metazoa</taxon>
        <taxon>Chordata</taxon>
        <taxon>Craniata</taxon>
        <taxon>Vertebrata</taxon>
        <taxon>Euteleostomi</taxon>
        <taxon>Actinopterygii</taxon>
        <taxon>Chondrostei</taxon>
        <taxon>Acipenseriformes</taxon>
        <taxon>Acipenseridae</taxon>
        <taxon>Huso</taxon>
    </lineage>
</organism>
<evidence type="ECO:0000256" key="3">
    <source>
        <dbReference type="ARBA" id="ARBA00023274"/>
    </source>
</evidence>
<comment type="similarity">
    <text evidence="1">Belongs to the bacterial ribosomal protein bL27 family.</text>
</comment>
<reference evidence="5 6" key="1">
    <citation type="submission" date="2021-05" db="EMBL/GenBank/DDBJ databases">
        <authorList>
            <person name="Zahm M."/>
            <person name="Klopp C."/>
            <person name="Cabau C."/>
            <person name="Kuhl H."/>
            <person name="Suciu R."/>
            <person name="Ciorpac M."/>
            <person name="Holostenco D."/>
            <person name="Gessner J."/>
            <person name="Wuertz S."/>
            <person name="Hohne C."/>
            <person name="Stock M."/>
            <person name="Gislard M."/>
            <person name="Lluch J."/>
            <person name="Milhes M."/>
            <person name="Lampietro C."/>
            <person name="Lopez Roques C."/>
            <person name="Donnadieu C."/>
            <person name="Du K."/>
            <person name="Schartl M."/>
            <person name="Guiguen Y."/>
        </authorList>
    </citation>
    <scope>NUCLEOTIDE SEQUENCE [LARGE SCALE GENOMIC DNA]</scope>
    <source>
        <strain evidence="5">Hh-F2</strain>
        <tissue evidence="5">Blood</tissue>
    </source>
</reference>
<keyword evidence="4" id="KW-0732">Signal</keyword>
<evidence type="ECO:0000313" key="5">
    <source>
        <dbReference type="EMBL" id="KAK6478422.1"/>
    </source>
</evidence>
<accession>A0ABR0Z0Q5</accession>
<dbReference type="PANTHER" id="PTHR15893">
    <property type="entry name" value="RIBOSOMAL PROTEIN L27"/>
    <property type="match status" value="1"/>
</dbReference>
<keyword evidence="6" id="KW-1185">Reference proteome</keyword>
<dbReference type="PANTHER" id="PTHR15893:SF0">
    <property type="entry name" value="LARGE RIBOSOMAL SUBUNIT PROTEIN BL27M"/>
    <property type="match status" value="1"/>
</dbReference>
<evidence type="ECO:0000256" key="2">
    <source>
        <dbReference type="ARBA" id="ARBA00022980"/>
    </source>
</evidence>
<gene>
    <name evidence="5" type="ORF">HHUSO_G20735</name>
</gene>
<protein>
    <submittedName>
        <fullName evidence="5">39S ribosomal protein L27</fullName>
    </submittedName>
</protein>
<dbReference type="Pfam" id="PF01016">
    <property type="entry name" value="Ribosomal_L27"/>
    <property type="match status" value="1"/>
</dbReference>
<dbReference type="EMBL" id="JAHFZB010000019">
    <property type="protein sequence ID" value="KAK6478422.1"/>
    <property type="molecule type" value="Genomic_DNA"/>
</dbReference>
<keyword evidence="3" id="KW-0687">Ribonucleoprotein</keyword>
<dbReference type="GO" id="GO:0005840">
    <property type="term" value="C:ribosome"/>
    <property type="evidence" value="ECO:0007669"/>
    <property type="project" value="UniProtKB-KW"/>
</dbReference>
<keyword evidence="2 5" id="KW-0689">Ribosomal protein</keyword>
<feature type="signal peptide" evidence="4">
    <location>
        <begin position="1"/>
        <end position="18"/>
    </location>
</feature>
<sequence>MAALASLLLKSRAGLLSLQPTAGPVRYASKKAGGSTKNLGGKSPGRRYGFKKTDGNFVHAGNVLATQRLIRWHPGANVGMGRNNTLYALEEGIVRFTKEVYIPPPRSPEATKVICRLPKGTVLYKTFVNVLPSKQEGHFKLVGMM</sequence>
<name>A0ABR0Z0Q5_HUSHU</name>
<dbReference type="InterPro" id="IPR001684">
    <property type="entry name" value="Ribosomal_bL27"/>
</dbReference>
<evidence type="ECO:0000256" key="4">
    <source>
        <dbReference type="SAM" id="SignalP"/>
    </source>
</evidence>
<evidence type="ECO:0000256" key="1">
    <source>
        <dbReference type="ARBA" id="ARBA00010797"/>
    </source>
</evidence>
<comment type="caution">
    <text evidence="5">The sequence shown here is derived from an EMBL/GenBank/DDBJ whole genome shotgun (WGS) entry which is preliminary data.</text>
</comment>
<dbReference type="Proteomes" id="UP001369086">
    <property type="component" value="Unassembled WGS sequence"/>
</dbReference>
<feature type="chain" id="PRO_5045673948" evidence="4">
    <location>
        <begin position="19"/>
        <end position="145"/>
    </location>
</feature>
<dbReference type="PRINTS" id="PR00063">
    <property type="entry name" value="RIBOSOMALL27"/>
</dbReference>